<dbReference type="Proteomes" id="UP000036893">
    <property type="component" value="Unassembled WGS sequence"/>
</dbReference>
<dbReference type="PROSITE" id="PS00099">
    <property type="entry name" value="THIOLASE_3"/>
    <property type="match status" value="1"/>
</dbReference>
<gene>
    <name evidence="5" type="ORF">Aud_001270</name>
    <name evidence="3" type="ORF">IFM46972_04745</name>
    <name evidence="4" type="ORF">IFM53868_03350</name>
</gene>
<dbReference type="Proteomes" id="UP000465221">
    <property type="component" value="Unassembled WGS sequence"/>
</dbReference>
<sequence length="81" mass="8549">MIVHPGDGVKEQTAGLYAKKRAPEGESGGEPHFLEDPVARVSDVWSVVDYLEQLEYVDTTKIGILSICAGGGYAVAAAKAD</sequence>
<evidence type="ECO:0000313" key="3">
    <source>
        <dbReference type="EMBL" id="GFF36004.1"/>
    </source>
</evidence>
<dbReference type="AlphaFoldDB" id="A0A8H3RQL3"/>
<organism evidence="3 6">
    <name type="scientific">Aspergillus udagawae</name>
    <dbReference type="NCBI Taxonomy" id="91492"/>
    <lineage>
        <taxon>Eukaryota</taxon>
        <taxon>Fungi</taxon>
        <taxon>Dikarya</taxon>
        <taxon>Ascomycota</taxon>
        <taxon>Pezizomycotina</taxon>
        <taxon>Eurotiomycetes</taxon>
        <taxon>Eurotiomycetidae</taxon>
        <taxon>Eurotiales</taxon>
        <taxon>Aspergillaceae</taxon>
        <taxon>Aspergillus</taxon>
        <taxon>Aspergillus subgen. Fumigati</taxon>
    </lineage>
</organism>
<dbReference type="InterPro" id="IPR029058">
    <property type="entry name" value="AB_hydrolase_fold"/>
</dbReference>
<dbReference type="PANTHER" id="PTHR47751">
    <property type="entry name" value="SUPERFAMILY HYDROLASE, PUTATIVE (AFU_ORTHOLOGUE AFUA_2G16580)-RELATED"/>
    <property type="match status" value="1"/>
</dbReference>
<dbReference type="PANTHER" id="PTHR47751:SF1">
    <property type="entry name" value="SUPERFAMILY HYDROLASE, PUTATIVE (AFU_ORTHOLOGUE AFUA_2G16580)-RELATED"/>
    <property type="match status" value="1"/>
</dbReference>
<dbReference type="Proteomes" id="UP000465266">
    <property type="component" value="Unassembled WGS sequence"/>
</dbReference>
<reference evidence="5" key="1">
    <citation type="journal article" date="2015" name="Genome Announc.">
        <title>Draft Genome Sequence of the Pathogenic Filamentous Fungus Aspergillus udagawae Strain IFM 46973T.</title>
        <authorList>
            <person name="Kusuya Y."/>
            <person name="Takahashi-Nakaguchi A."/>
            <person name="Takahashi H."/>
            <person name="Yaguchi T."/>
        </authorList>
    </citation>
    <scope>NUCLEOTIDE SEQUENCE</scope>
    <source>
        <strain evidence="5">IFM 46973</strain>
    </source>
</reference>
<name>A0A8H3RQL3_9EURO</name>
<feature type="region of interest" description="Disordered" evidence="2">
    <location>
        <begin position="1"/>
        <end position="34"/>
    </location>
</feature>
<evidence type="ECO:0000313" key="4">
    <source>
        <dbReference type="EMBL" id="GFF82067.1"/>
    </source>
</evidence>
<dbReference type="RefSeq" id="XP_043142705.1">
    <property type="nucleotide sequence ID" value="XM_043286770.1"/>
</dbReference>
<comment type="caution">
    <text evidence="3">The sequence shown here is derived from an EMBL/GenBank/DDBJ whole genome shotgun (WGS) entry which is preliminary data.</text>
</comment>
<proteinExistence type="inferred from homology"/>
<comment type="similarity">
    <text evidence="1">Belongs to the polyketide transferase af380 family.</text>
</comment>
<dbReference type="GO" id="GO:0016747">
    <property type="term" value="F:acyltransferase activity, transferring groups other than amino-acyl groups"/>
    <property type="evidence" value="ECO:0007669"/>
    <property type="project" value="InterPro"/>
</dbReference>
<evidence type="ECO:0000256" key="1">
    <source>
        <dbReference type="ARBA" id="ARBA00029464"/>
    </source>
</evidence>
<dbReference type="EMBL" id="BLKC01000027">
    <property type="protein sequence ID" value="GFF36004.1"/>
    <property type="molecule type" value="Genomic_DNA"/>
</dbReference>
<dbReference type="Gene3D" id="3.40.50.1820">
    <property type="entry name" value="alpha/beta hydrolase"/>
    <property type="match status" value="1"/>
</dbReference>
<protein>
    <submittedName>
        <fullName evidence="3">Uncharacterized protein YcjY</fullName>
    </submittedName>
</protein>
<dbReference type="OrthoDB" id="2498029at2759"/>
<evidence type="ECO:0000313" key="5">
    <source>
        <dbReference type="EMBL" id="GIC85439.1"/>
    </source>
</evidence>
<evidence type="ECO:0000256" key="2">
    <source>
        <dbReference type="SAM" id="MobiDB-lite"/>
    </source>
</evidence>
<dbReference type="InterPro" id="IPR020610">
    <property type="entry name" value="Thiolase_AS"/>
</dbReference>
<keyword evidence="7" id="KW-1185">Reference proteome</keyword>
<dbReference type="InterPro" id="IPR051411">
    <property type="entry name" value="Polyketide_trans_af380"/>
</dbReference>
<dbReference type="EMBL" id="BBXM02000001">
    <property type="protein sequence ID" value="GIC85439.1"/>
    <property type="molecule type" value="Genomic_DNA"/>
</dbReference>
<accession>A0A8H3RQL3</accession>
<dbReference type="SUPFAM" id="SSF53474">
    <property type="entry name" value="alpha/beta-Hydrolases"/>
    <property type="match status" value="1"/>
</dbReference>
<dbReference type="GeneID" id="66988746"/>
<reference evidence="4 7" key="3">
    <citation type="submission" date="2020-01" db="EMBL/GenBank/DDBJ databases">
        <title>Draft genome sequence of Aspergillus udagawae IFM 53868.</title>
        <authorList>
            <person name="Takahashi H."/>
            <person name="Yaguchi T."/>
        </authorList>
    </citation>
    <scope>NUCLEOTIDE SEQUENCE [LARGE SCALE GENOMIC DNA]</scope>
    <source>
        <strain evidence="4 7">IFM 53868</strain>
    </source>
</reference>
<evidence type="ECO:0000313" key="7">
    <source>
        <dbReference type="Proteomes" id="UP000465266"/>
    </source>
</evidence>
<reference evidence="5" key="4">
    <citation type="submission" date="2021-01" db="EMBL/GenBank/DDBJ databases">
        <title>Pan-genome distribution and transcriptional activeness of fungal secondary metabolism genes in Aspergillus section Fumigati.</title>
        <authorList>
            <person name="Takahashi H."/>
            <person name="Umemura M."/>
            <person name="Ninomiya A."/>
            <person name="Kusuya Y."/>
            <person name="Urayama S."/>
            <person name="Shimizu M."/>
            <person name="Watanabe A."/>
            <person name="Kamei K."/>
            <person name="Yaguchi T."/>
            <person name="Hagiwara D."/>
        </authorList>
    </citation>
    <scope>NUCLEOTIDE SEQUENCE</scope>
    <source>
        <strain evidence="5">IFM 46973</strain>
    </source>
</reference>
<reference evidence="3 6" key="2">
    <citation type="submission" date="2020-01" db="EMBL/GenBank/DDBJ databases">
        <title>Draft genome sequence of Aspergillus udagawae IFM 46972.</title>
        <authorList>
            <person name="Takahashi H."/>
            <person name="Yaguchi T."/>
        </authorList>
    </citation>
    <scope>NUCLEOTIDE SEQUENCE [LARGE SCALE GENOMIC DNA]</scope>
    <source>
        <strain evidence="3 6">IFM 46972</strain>
    </source>
</reference>
<dbReference type="EMBL" id="BLKG01000025">
    <property type="protein sequence ID" value="GFF82067.1"/>
    <property type="molecule type" value="Genomic_DNA"/>
</dbReference>
<evidence type="ECO:0000313" key="6">
    <source>
        <dbReference type="Proteomes" id="UP000465221"/>
    </source>
</evidence>